<protein>
    <submittedName>
        <fullName evidence="3">TVP38/TMEM64 family protein</fullName>
    </submittedName>
</protein>
<evidence type="ECO:0000256" key="1">
    <source>
        <dbReference type="SAM" id="Phobius"/>
    </source>
</evidence>
<dbReference type="PANTHER" id="PTHR46826">
    <property type="match status" value="1"/>
</dbReference>
<dbReference type="RefSeq" id="WP_151860882.1">
    <property type="nucleotide sequence ID" value="NZ_WBZC01000022.1"/>
</dbReference>
<dbReference type="EMBL" id="WBZC01000022">
    <property type="protein sequence ID" value="KAB3535319.1"/>
    <property type="molecule type" value="Genomic_DNA"/>
</dbReference>
<keyword evidence="1" id="KW-1133">Transmembrane helix</keyword>
<proteinExistence type="predicted"/>
<keyword evidence="4" id="KW-1185">Reference proteome</keyword>
<feature type="transmembrane region" description="Helical" evidence="1">
    <location>
        <begin position="48"/>
        <end position="76"/>
    </location>
</feature>
<sequence>MNKKLKTIIMVAVLAIAFYGIYSTGLIDTLKDFDEFQKLIEDAGSLGYVIYILIFIAAAVFSLPASVITISGGIVFGPVLGAILALAGATAGAIAAFLVSRYIARDFIVDKFGKNAIFKKIESGVEKNGKDFLILTRLVPVFPYNIQNYAYGVTNIELATYSIITLITMAPGAFVYAYMAGEIAQNGITTGFFVKLLLAGVVLFGVSQIPKIFAKKKGIDMDPVNNK</sequence>
<name>A0A6I0F5M7_9FIRM</name>
<dbReference type="AlphaFoldDB" id="A0A6I0F5M7"/>
<gene>
    <name evidence="3" type="ORF">F8154_06930</name>
</gene>
<dbReference type="Proteomes" id="UP000432715">
    <property type="component" value="Unassembled WGS sequence"/>
</dbReference>
<feature type="transmembrane region" description="Helical" evidence="1">
    <location>
        <begin position="158"/>
        <end position="181"/>
    </location>
</feature>
<evidence type="ECO:0000259" key="2">
    <source>
        <dbReference type="Pfam" id="PF09335"/>
    </source>
</evidence>
<evidence type="ECO:0000313" key="3">
    <source>
        <dbReference type="EMBL" id="KAB3535319.1"/>
    </source>
</evidence>
<feature type="domain" description="VTT" evidence="2">
    <location>
        <begin position="63"/>
        <end position="179"/>
    </location>
</feature>
<feature type="transmembrane region" description="Helical" evidence="1">
    <location>
        <begin position="82"/>
        <end position="104"/>
    </location>
</feature>
<evidence type="ECO:0000313" key="4">
    <source>
        <dbReference type="Proteomes" id="UP000432715"/>
    </source>
</evidence>
<dbReference type="OrthoDB" id="9812980at2"/>
<dbReference type="Pfam" id="PF09335">
    <property type="entry name" value="VTT_dom"/>
    <property type="match status" value="1"/>
</dbReference>
<reference evidence="3 4" key="1">
    <citation type="submission" date="2019-10" db="EMBL/GenBank/DDBJ databases">
        <title>Alkaliphilus serpentinus sp. nov. and Alkaliphilus pronyensis sp. nov., two novel anaerobic alkaliphilic species isolated from the serpentinized-hosted hydrothermal field of the Prony Bay (New Caledonia).</title>
        <authorList>
            <person name="Postec A."/>
        </authorList>
    </citation>
    <scope>NUCLEOTIDE SEQUENCE [LARGE SCALE GENOMIC DNA]</scope>
    <source>
        <strain evidence="3 4">LacV</strain>
    </source>
</reference>
<keyword evidence="1" id="KW-0472">Membrane</keyword>
<dbReference type="InterPro" id="IPR053240">
    <property type="entry name" value="VTT_domain"/>
</dbReference>
<organism evidence="3 4">
    <name type="scientific">Alkaliphilus pronyensis</name>
    <dbReference type="NCBI Taxonomy" id="1482732"/>
    <lineage>
        <taxon>Bacteria</taxon>
        <taxon>Bacillati</taxon>
        <taxon>Bacillota</taxon>
        <taxon>Clostridia</taxon>
        <taxon>Peptostreptococcales</taxon>
        <taxon>Natronincolaceae</taxon>
        <taxon>Alkaliphilus</taxon>
    </lineage>
</organism>
<feature type="transmembrane region" description="Helical" evidence="1">
    <location>
        <begin position="6"/>
        <end position="27"/>
    </location>
</feature>
<dbReference type="InterPro" id="IPR032816">
    <property type="entry name" value="VTT_dom"/>
</dbReference>
<comment type="caution">
    <text evidence="3">The sequence shown here is derived from an EMBL/GenBank/DDBJ whole genome shotgun (WGS) entry which is preliminary data.</text>
</comment>
<dbReference type="PANTHER" id="PTHR46826:SF1">
    <property type="entry name" value="TVP38_TMEM64 FAMILY MEMBRANE PROTEIN YDJX"/>
    <property type="match status" value="1"/>
</dbReference>
<feature type="transmembrane region" description="Helical" evidence="1">
    <location>
        <begin position="187"/>
        <end position="207"/>
    </location>
</feature>
<accession>A0A6I0F5M7</accession>
<keyword evidence="1" id="KW-0812">Transmembrane</keyword>